<reference evidence="1" key="2">
    <citation type="journal article" date="2015" name="Fish Shellfish Immunol.">
        <title>Early steps in the European eel (Anguilla anguilla)-Vibrio vulnificus interaction in the gills: Role of the RtxA13 toxin.</title>
        <authorList>
            <person name="Callol A."/>
            <person name="Pajuelo D."/>
            <person name="Ebbesson L."/>
            <person name="Teles M."/>
            <person name="MacKenzie S."/>
            <person name="Amaro C."/>
        </authorList>
    </citation>
    <scope>NUCLEOTIDE SEQUENCE</scope>
</reference>
<evidence type="ECO:0000313" key="1">
    <source>
        <dbReference type="EMBL" id="JAH25297.1"/>
    </source>
</evidence>
<dbReference type="EMBL" id="GBXM01083280">
    <property type="protein sequence ID" value="JAH25297.1"/>
    <property type="molecule type" value="Transcribed_RNA"/>
</dbReference>
<protein>
    <submittedName>
        <fullName evidence="1">Uncharacterized protein</fullName>
    </submittedName>
</protein>
<sequence length="61" mass="6971">MWFPGGTTGTLTHALNPEHCSTKRHYISFTHNSQSSQGIWLRMVKLVDFRNTLITALQLVQ</sequence>
<name>A0A0E9R960_ANGAN</name>
<reference evidence="1" key="1">
    <citation type="submission" date="2014-11" db="EMBL/GenBank/DDBJ databases">
        <authorList>
            <person name="Amaro Gonzalez C."/>
        </authorList>
    </citation>
    <scope>NUCLEOTIDE SEQUENCE</scope>
</reference>
<organism evidence="1">
    <name type="scientific">Anguilla anguilla</name>
    <name type="common">European freshwater eel</name>
    <name type="synonym">Muraena anguilla</name>
    <dbReference type="NCBI Taxonomy" id="7936"/>
    <lineage>
        <taxon>Eukaryota</taxon>
        <taxon>Metazoa</taxon>
        <taxon>Chordata</taxon>
        <taxon>Craniata</taxon>
        <taxon>Vertebrata</taxon>
        <taxon>Euteleostomi</taxon>
        <taxon>Actinopterygii</taxon>
        <taxon>Neopterygii</taxon>
        <taxon>Teleostei</taxon>
        <taxon>Anguilliformes</taxon>
        <taxon>Anguillidae</taxon>
        <taxon>Anguilla</taxon>
    </lineage>
</organism>
<accession>A0A0E9R960</accession>
<proteinExistence type="predicted"/>
<dbReference type="AlphaFoldDB" id="A0A0E9R960"/>